<dbReference type="AlphaFoldDB" id="A0ABC8QT82"/>
<dbReference type="InterPro" id="IPR002156">
    <property type="entry name" value="RNaseH_domain"/>
</dbReference>
<organism evidence="2 3">
    <name type="scientific">Ilex paraguariensis</name>
    <name type="common">yerba mate</name>
    <dbReference type="NCBI Taxonomy" id="185542"/>
    <lineage>
        <taxon>Eukaryota</taxon>
        <taxon>Viridiplantae</taxon>
        <taxon>Streptophyta</taxon>
        <taxon>Embryophyta</taxon>
        <taxon>Tracheophyta</taxon>
        <taxon>Spermatophyta</taxon>
        <taxon>Magnoliopsida</taxon>
        <taxon>eudicotyledons</taxon>
        <taxon>Gunneridae</taxon>
        <taxon>Pentapetalae</taxon>
        <taxon>asterids</taxon>
        <taxon>campanulids</taxon>
        <taxon>Aquifoliales</taxon>
        <taxon>Aquifoliaceae</taxon>
        <taxon>Ilex</taxon>
    </lineage>
</organism>
<dbReference type="Pfam" id="PF13456">
    <property type="entry name" value="RVT_3"/>
    <property type="match status" value="1"/>
</dbReference>
<keyword evidence="3" id="KW-1185">Reference proteome</keyword>
<name>A0ABC8QT82_9AQUA</name>
<proteinExistence type="predicted"/>
<dbReference type="EMBL" id="CAUOFW020000492">
    <property type="protein sequence ID" value="CAK9134580.1"/>
    <property type="molecule type" value="Genomic_DNA"/>
</dbReference>
<evidence type="ECO:0000259" key="1">
    <source>
        <dbReference type="Pfam" id="PF13456"/>
    </source>
</evidence>
<dbReference type="InterPro" id="IPR036397">
    <property type="entry name" value="RNaseH_sf"/>
</dbReference>
<evidence type="ECO:0000313" key="2">
    <source>
        <dbReference type="EMBL" id="CAK9134580.1"/>
    </source>
</evidence>
<protein>
    <recommendedName>
        <fullName evidence="1">RNase H type-1 domain-containing protein</fullName>
    </recommendedName>
</protein>
<reference evidence="2 3" key="1">
    <citation type="submission" date="2024-02" db="EMBL/GenBank/DDBJ databases">
        <authorList>
            <person name="Vignale AGUSTIN F."/>
            <person name="Sosa J E."/>
            <person name="Modenutti C."/>
        </authorList>
    </citation>
    <scope>NUCLEOTIDE SEQUENCE [LARGE SCALE GENOMIC DNA]</scope>
</reference>
<evidence type="ECO:0000313" key="3">
    <source>
        <dbReference type="Proteomes" id="UP001642360"/>
    </source>
</evidence>
<accession>A0ABC8QT82</accession>
<dbReference type="Gene3D" id="3.30.420.10">
    <property type="entry name" value="Ribonuclease H-like superfamily/Ribonuclease H"/>
    <property type="match status" value="1"/>
</dbReference>
<feature type="domain" description="RNase H type-1" evidence="1">
    <location>
        <begin position="5"/>
        <end position="84"/>
    </location>
</feature>
<sequence length="92" mass="10107">MQNTEALAAGTTVKIAVELSYESRLVDGDSKAIIEAVRQGRSDLSEEGKFVDQIYCYVNNFASFSALWTRRTGNSAAKYLAKFALEVTESCT</sequence>
<comment type="caution">
    <text evidence="2">The sequence shown here is derived from an EMBL/GenBank/DDBJ whole genome shotgun (WGS) entry which is preliminary data.</text>
</comment>
<gene>
    <name evidence="2" type="ORF">ILEXP_LOCUS1512</name>
</gene>
<dbReference type="Proteomes" id="UP001642360">
    <property type="component" value="Unassembled WGS sequence"/>
</dbReference>